<evidence type="ECO:0000256" key="5">
    <source>
        <dbReference type="SAM" id="MobiDB-lite"/>
    </source>
</evidence>
<keyword evidence="3" id="KW-0862">Zinc</keyword>
<dbReference type="PANTHER" id="PTHR10782:SF4">
    <property type="entry name" value="TONALLI, ISOFORM E"/>
    <property type="match status" value="1"/>
</dbReference>
<dbReference type="InterPro" id="IPR013083">
    <property type="entry name" value="Znf_RING/FYVE/PHD"/>
</dbReference>
<dbReference type="CDD" id="cd16650">
    <property type="entry name" value="SP-RING_PIAS-like"/>
    <property type="match status" value="1"/>
</dbReference>
<dbReference type="Proteomes" id="UP000654370">
    <property type="component" value="Unassembled WGS sequence"/>
</dbReference>
<evidence type="ECO:0000256" key="3">
    <source>
        <dbReference type="ARBA" id="ARBA00022833"/>
    </source>
</evidence>
<comment type="caution">
    <text evidence="7">The sequence shown here is derived from an EMBL/GenBank/DDBJ whole genome shotgun (WGS) entry which is preliminary data.</text>
</comment>
<dbReference type="GO" id="GO:0016925">
    <property type="term" value="P:protein sumoylation"/>
    <property type="evidence" value="ECO:0007669"/>
    <property type="project" value="TreeGrafter"/>
</dbReference>
<protein>
    <recommendedName>
        <fullName evidence="6">SP-RING-type domain-containing protein</fullName>
    </recommendedName>
</protein>
<reference evidence="7" key="1">
    <citation type="submission" date="2020-12" db="EMBL/GenBank/DDBJ databases">
        <title>Metabolic potential, ecology and presence of endohyphal bacteria is reflected in genomic diversity of Mucoromycotina.</title>
        <authorList>
            <person name="Muszewska A."/>
            <person name="Okrasinska A."/>
            <person name="Steczkiewicz K."/>
            <person name="Drgas O."/>
            <person name="Orlowska M."/>
            <person name="Perlinska-Lenart U."/>
            <person name="Aleksandrzak-Piekarczyk T."/>
            <person name="Szatraj K."/>
            <person name="Zielenkiewicz U."/>
            <person name="Pilsyk S."/>
            <person name="Malc E."/>
            <person name="Mieczkowski P."/>
            <person name="Kruszewska J.S."/>
            <person name="Biernat P."/>
            <person name="Pawlowska J."/>
        </authorList>
    </citation>
    <scope>NUCLEOTIDE SEQUENCE</scope>
    <source>
        <strain evidence="7">WA0000067209</strain>
    </source>
</reference>
<evidence type="ECO:0000256" key="1">
    <source>
        <dbReference type="ARBA" id="ARBA00022723"/>
    </source>
</evidence>
<keyword evidence="1" id="KW-0479">Metal-binding</keyword>
<evidence type="ECO:0000313" key="7">
    <source>
        <dbReference type="EMBL" id="KAG2175610.1"/>
    </source>
</evidence>
<keyword evidence="2 4" id="KW-0863">Zinc-finger</keyword>
<dbReference type="GO" id="GO:0000785">
    <property type="term" value="C:chromatin"/>
    <property type="evidence" value="ECO:0007669"/>
    <property type="project" value="TreeGrafter"/>
</dbReference>
<dbReference type="AlphaFoldDB" id="A0A8H7UAE3"/>
<dbReference type="EMBL" id="JAEPQZ010000011">
    <property type="protein sequence ID" value="KAG2175610.1"/>
    <property type="molecule type" value="Genomic_DNA"/>
</dbReference>
<evidence type="ECO:0000313" key="8">
    <source>
        <dbReference type="Proteomes" id="UP000654370"/>
    </source>
</evidence>
<dbReference type="PROSITE" id="PS51044">
    <property type="entry name" value="ZF_SP_RING"/>
    <property type="match status" value="1"/>
</dbReference>
<organism evidence="7 8">
    <name type="scientific">Mortierella isabellina</name>
    <name type="common">Filamentous fungus</name>
    <name type="synonym">Umbelopsis isabellina</name>
    <dbReference type="NCBI Taxonomy" id="91625"/>
    <lineage>
        <taxon>Eukaryota</taxon>
        <taxon>Fungi</taxon>
        <taxon>Fungi incertae sedis</taxon>
        <taxon>Mucoromycota</taxon>
        <taxon>Mucoromycotina</taxon>
        <taxon>Umbelopsidomycetes</taxon>
        <taxon>Umbelopsidales</taxon>
        <taxon>Umbelopsidaceae</taxon>
        <taxon>Umbelopsis</taxon>
    </lineage>
</organism>
<sequence length="482" mass="54248">MSSDARPNRVKFRPVPRSITHHHVQLVCSELPHRNPADVRWWLLHPANLVHFNVKELQAISKILSTNGITSIPPSISRKKPKLIGLIISIVFPGYIANESLEKWVQSLDRHYQFVRTVNRASAEKSDKAYRFAYAQLPRTESITDREELMQAKLTGTSEAMTAELALSVLLPILIKGKLKSQMRIFAYIWRYDCRSFDPDDGITLSLGDKVYNLNYTNKNMLRTGHHHIDITDAIDWKAVFAKSDEHLTAGLILQEICHCINQSFAKDKQKTLDLLHQVYSLLQLGSASALDDLVSIKKAYGDTIGLLGGDCLAHSDSSDNANDVDTCQIGDEVISFRDPLTLKRIHIPSKGTHCTHIGAFDLQTFLEFNEWSIEWKCPFCMDNINGLQDLAVSGQFLQLLDKYPHHDRIIRQADGSFCEPLSSSRKRSPEPEPEAYDPNKYRVIDCGDSEGDERASEEPAPIIKPSSNAGTHPTPVVVEID</sequence>
<keyword evidence="8" id="KW-1185">Reference proteome</keyword>
<feature type="domain" description="SP-RING-type" evidence="6">
    <location>
        <begin position="323"/>
        <end position="406"/>
    </location>
</feature>
<proteinExistence type="predicted"/>
<evidence type="ECO:0000259" key="6">
    <source>
        <dbReference type="PROSITE" id="PS51044"/>
    </source>
</evidence>
<accession>A0A8H7UAE3</accession>
<dbReference type="Gene3D" id="3.30.40.10">
    <property type="entry name" value="Zinc/RING finger domain, C3HC4 (zinc finger)"/>
    <property type="match status" value="1"/>
</dbReference>
<dbReference type="OrthoDB" id="28127at2759"/>
<dbReference type="GO" id="GO:0008270">
    <property type="term" value="F:zinc ion binding"/>
    <property type="evidence" value="ECO:0007669"/>
    <property type="project" value="UniProtKB-KW"/>
</dbReference>
<feature type="region of interest" description="Disordered" evidence="5">
    <location>
        <begin position="420"/>
        <end position="482"/>
    </location>
</feature>
<dbReference type="Pfam" id="PF02891">
    <property type="entry name" value="zf-MIZ"/>
    <property type="match status" value="1"/>
</dbReference>
<gene>
    <name evidence="7" type="ORF">INT43_001257</name>
</gene>
<dbReference type="InterPro" id="IPR004181">
    <property type="entry name" value="Znf_MIZ"/>
</dbReference>
<name>A0A8H7UAE3_MORIS</name>
<dbReference type="GO" id="GO:0061665">
    <property type="term" value="F:SUMO ligase activity"/>
    <property type="evidence" value="ECO:0007669"/>
    <property type="project" value="TreeGrafter"/>
</dbReference>
<evidence type="ECO:0000256" key="2">
    <source>
        <dbReference type="ARBA" id="ARBA00022771"/>
    </source>
</evidence>
<evidence type="ECO:0000256" key="4">
    <source>
        <dbReference type="PROSITE-ProRule" id="PRU00452"/>
    </source>
</evidence>
<dbReference type="PANTHER" id="PTHR10782">
    <property type="entry name" value="ZINC FINGER MIZ DOMAIN-CONTAINING PROTEIN"/>
    <property type="match status" value="1"/>
</dbReference>